<dbReference type="SMART" id="SM00745">
    <property type="entry name" value="MIT"/>
    <property type="match status" value="1"/>
</dbReference>
<evidence type="ECO:0000313" key="3">
    <source>
        <dbReference type="WBParaSite" id="ACRNAN_Path_1597.g6207.t1"/>
    </source>
</evidence>
<dbReference type="InterPro" id="IPR007330">
    <property type="entry name" value="MIT_dom"/>
</dbReference>
<evidence type="ECO:0000259" key="1">
    <source>
        <dbReference type="SMART" id="SM00745"/>
    </source>
</evidence>
<organism evidence="2 3">
    <name type="scientific">Acrobeloides nanus</name>
    <dbReference type="NCBI Taxonomy" id="290746"/>
    <lineage>
        <taxon>Eukaryota</taxon>
        <taxon>Metazoa</taxon>
        <taxon>Ecdysozoa</taxon>
        <taxon>Nematoda</taxon>
        <taxon>Chromadorea</taxon>
        <taxon>Rhabditida</taxon>
        <taxon>Tylenchina</taxon>
        <taxon>Cephalobomorpha</taxon>
        <taxon>Cephaloboidea</taxon>
        <taxon>Cephalobidae</taxon>
        <taxon>Acrobeloides</taxon>
    </lineage>
</organism>
<dbReference type="WBParaSite" id="ACRNAN_Path_1597.g6207.t1">
    <property type="protein sequence ID" value="ACRNAN_Path_1597.g6207.t1"/>
    <property type="gene ID" value="ACRNAN_Path_1597.g6207"/>
</dbReference>
<name>A0A914C2Q6_9BILA</name>
<dbReference type="Pfam" id="PF16565">
    <property type="entry name" value="MIT_C"/>
    <property type="match status" value="1"/>
</dbReference>
<dbReference type="SUPFAM" id="SSF116846">
    <property type="entry name" value="MIT domain"/>
    <property type="match status" value="1"/>
</dbReference>
<keyword evidence="2" id="KW-1185">Reference proteome</keyword>
<dbReference type="Proteomes" id="UP000887540">
    <property type="component" value="Unplaced"/>
</dbReference>
<dbReference type="InterPro" id="IPR032341">
    <property type="entry name" value="MITD1_C"/>
</dbReference>
<dbReference type="Gene3D" id="3.30.870.30">
    <property type="entry name" value="MITD, C-terminal phospholipase D-like domain"/>
    <property type="match status" value="1"/>
</dbReference>
<dbReference type="PANTHER" id="PTHR21222:SF1">
    <property type="entry name" value="MIT DOMAIN-CONTAINING PROTEIN 1"/>
    <property type="match status" value="1"/>
</dbReference>
<dbReference type="AlphaFoldDB" id="A0A914C2Q6"/>
<protein>
    <submittedName>
        <fullName evidence="3">MIT domain-containing protein</fullName>
    </submittedName>
</protein>
<feature type="domain" description="MIT" evidence="1">
    <location>
        <begin position="3"/>
        <end position="80"/>
    </location>
</feature>
<dbReference type="InterPro" id="IPR038113">
    <property type="entry name" value="MITD1_C_sf"/>
</dbReference>
<dbReference type="PANTHER" id="PTHR21222">
    <property type="entry name" value="MIT DOMAIN-CONTAINING PROTEIN 1"/>
    <property type="match status" value="1"/>
</dbReference>
<dbReference type="Gene3D" id="1.20.58.80">
    <property type="entry name" value="Phosphotransferase system, lactose/cellobiose-type IIA subunit"/>
    <property type="match status" value="1"/>
</dbReference>
<accession>A0A914C2Q6</accession>
<proteinExistence type="predicted"/>
<dbReference type="Pfam" id="PF04212">
    <property type="entry name" value="MIT"/>
    <property type="match status" value="1"/>
</dbReference>
<evidence type="ECO:0000313" key="2">
    <source>
        <dbReference type="Proteomes" id="UP000887540"/>
    </source>
</evidence>
<sequence length="237" mass="27419">MEYETLMSKARPALIEATQLDSMGNSEAALSKYTEGISYLMEALNLENDTRKREELRSRITSYISRAETLKSKSSVPVQVKFDQVRIEENARGYTYEKIFSRCIDNKLTGVTVEDPYISAMHQVYNFLMLCELLVEKAKKLSWIRLITTDRNSKSDTHNRTSAFKELAASLNEHRIKLTVDYKEFHDREIKFNNGWTVKIGRGLDIYQSSSQFAIGSRNFSLRRCKNTTIDYVHLIS</sequence>
<dbReference type="InterPro" id="IPR052817">
    <property type="entry name" value="MIT_domain_contain_protein1"/>
</dbReference>
<dbReference type="InterPro" id="IPR036181">
    <property type="entry name" value="MIT_dom_sf"/>
</dbReference>
<reference evidence="3" key="1">
    <citation type="submission" date="2022-11" db="UniProtKB">
        <authorList>
            <consortium name="WormBaseParasite"/>
        </authorList>
    </citation>
    <scope>IDENTIFICATION</scope>
</reference>